<evidence type="ECO:0000259" key="4">
    <source>
        <dbReference type="Pfam" id="PF13193"/>
    </source>
</evidence>
<dbReference type="PROSITE" id="PS00455">
    <property type="entry name" value="AMP_BINDING"/>
    <property type="match status" value="1"/>
</dbReference>
<dbReference type="SUPFAM" id="SSF56801">
    <property type="entry name" value="Acetyl-CoA synthetase-like"/>
    <property type="match status" value="1"/>
</dbReference>
<dbReference type="PANTHER" id="PTHR43201:SF5">
    <property type="entry name" value="MEDIUM-CHAIN ACYL-COA LIGASE ACSF2, MITOCHONDRIAL"/>
    <property type="match status" value="1"/>
</dbReference>
<dbReference type="InterPro" id="IPR020845">
    <property type="entry name" value="AMP-binding_CS"/>
</dbReference>
<dbReference type="PANTHER" id="PTHR43201">
    <property type="entry name" value="ACYL-COA SYNTHETASE"/>
    <property type="match status" value="1"/>
</dbReference>
<evidence type="ECO:0000313" key="9">
    <source>
        <dbReference type="EMBL" id="CAB4947769.1"/>
    </source>
</evidence>
<dbReference type="InterPro" id="IPR042099">
    <property type="entry name" value="ANL_N_sf"/>
</dbReference>
<dbReference type="EMBL" id="CAFAAV010000128">
    <property type="protein sequence ID" value="CAB4825438.1"/>
    <property type="molecule type" value="Genomic_DNA"/>
</dbReference>
<evidence type="ECO:0000313" key="5">
    <source>
        <dbReference type="EMBL" id="CAB4364980.1"/>
    </source>
</evidence>
<accession>A0A6J7C121</accession>
<evidence type="ECO:0000259" key="3">
    <source>
        <dbReference type="Pfam" id="PF00501"/>
    </source>
</evidence>
<name>A0A6J7C121_9ZZZZ</name>
<dbReference type="EMBL" id="CAEZYF010000021">
    <property type="protein sequence ID" value="CAB4737387.1"/>
    <property type="molecule type" value="Genomic_DNA"/>
</dbReference>
<dbReference type="Pfam" id="PF13193">
    <property type="entry name" value="AMP-binding_C"/>
    <property type="match status" value="1"/>
</dbReference>
<gene>
    <name evidence="6" type="ORF">UFOPK2656_02642</name>
    <name evidence="7" type="ORF">UFOPK3099_01649</name>
    <name evidence="8" type="ORF">UFOPK3267_01698</name>
    <name evidence="9" type="ORF">UFOPK3651_02636</name>
    <name evidence="10" type="ORF">UFOPK3931_02217</name>
    <name evidence="5" type="ORF">UFOPK4189_02739</name>
</gene>
<dbReference type="EMBL" id="CAFBIY010000094">
    <property type="protein sequence ID" value="CAB4851752.1"/>
    <property type="molecule type" value="Genomic_DNA"/>
</dbReference>
<dbReference type="GO" id="GO:0006631">
    <property type="term" value="P:fatty acid metabolic process"/>
    <property type="evidence" value="ECO:0007669"/>
    <property type="project" value="TreeGrafter"/>
</dbReference>
<feature type="domain" description="AMP-dependent synthetase/ligase" evidence="3">
    <location>
        <begin position="42"/>
        <end position="381"/>
    </location>
</feature>
<dbReference type="Gene3D" id="3.40.50.12780">
    <property type="entry name" value="N-terminal domain of ligase-like"/>
    <property type="match status" value="1"/>
</dbReference>
<dbReference type="InterPro" id="IPR045851">
    <property type="entry name" value="AMP-bd_C_sf"/>
</dbReference>
<dbReference type="EMBL" id="CAESGF010000022">
    <property type="protein sequence ID" value="CAB4364980.1"/>
    <property type="molecule type" value="Genomic_DNA"/>
</dbReference>
<evidence type="ECO:0000313" key="7">
    <source>
        <dbReference type="EMBL" id="CAB4825438.1"/>
    </source>
</evidence>
<evidence type="ECO:0000256" key="1">
    <source>
        <dbReference type="ARBA" id="ARBA00006432"/>
    </source>
</evidence>
<keyword evidence="2" id="KW-0436">Ligase</keyword>
<sequence length="519" mass="55756">MTAAIDPLSAPTLTAAMRAGLALWPDLKVTFTGARGEPTSSLSALFERGRRLAGGLYAHGLRAGDSIAMQLPNWPEAVVTFVAAAELGLTLVPIVHVYGPSELQFILRQSGAAALVIPDQWRGISFPDRILPGDRPSTLQQVIVLGDDMPDGFVSWQSVMDSAVEFPEANPRPDDRTLLLYTSGTTGEPKGVVHTHQTLIAEIGQVLHYMDNEEGDVSLVSFPIGHMAGVLGCARLFMRNRHSIFLDVWDAKLAAQVVVDYGVTSTAGTPFHLISLFEAADAAGLSLSSFRSIMLGATTVAPSLIQQADERGIKAYRCYGSTEQPTISSGKPSDSFEDRAYTDGHLLPGVEVRILDDDDHDLPFGQAGEIVTRGPDLTPGYTNPEHDVATRLPGGWFRTGDIGVLDERGYLTITDRKKDIIIRAGENIASREVEDVLVTHEGVREVAVIGLPDERYGERVCAVVVAAGAGLTLDDVRAHVAAAGLARQKTPESLVIVDEMPRTASGKIQKAVLRDRLKG</sequence>
<dbReference type="Pfam" id="PF00501">
    <property type="entry name" value="AMP-binding"/>
    <property type="match status" value="1"/>
</dbReference>
<dbReference type="GO" id="GO:0031956">
    <property type="term" value="F:medium-chain fatty acid-CoA ligase activity"/>
    <property type="evidence" value="ECO:0007669"/>
    <property type="project" value="TreeGrafter"/>
</dbReference>
<feature type="domain" description="AMP-binding enzyme C-terminal" evidence="4">
    <location>
        <begin position="432"/>
        <end position="507"/>
    </location>
</feature>
<evidence type="ECO:0000313" key="10">
    <source>
        <dbReference type="EMBL" id="CAB5002101.1"/>
    </source>
</evidence>
<dbReference type="EMBL" id="CAFBOL010000071">
    <property type="protein sequence ID" value="CAB5002101.1"/>
    <property type="molecule type" value="Genomic_DNA"/>
</dbReference>
<evidence type="ECO:0000313" key="8">
    <source>
        <dbReference type="EMBL" id="CAB4851752.1"/>
    </source>
</evidence>
<reference evidence="8" key="1">
    <citation type="submission" date="2020-05" db="EMBL/GenBank/DDBJ databases">
        <authorList>
            <person name="Chiriac C."/>
            <person name="Salcher M."/>
            <person name="Ghai R."/>
            <person name="Kavagutti S V."/>
        </authorList>
    </citation>
    <scope>NUCLEOTIDE SEQUENCE</scope>
</reference>
<evidence type="ECO:0000313" key="6">
    <source>
        <dbReference type="EMBL" id="CAB4737387.1"/>
    </source>
</evidence>
<dbReference type="AlphaFoldDB" id="A0A6J7C121"/>
<protein>
    <submittedName>
        <fullName evidence="8">Unannotated protein</fullName>
    </submittedName>
</protein>
<dbReference type="EMBL" id="CAFBMT010000019">
    <property type="protein sequence ID" value="CAB4947769.1"/>
    <property type="molecule type" value="Genomic_DNA"/>
</dbReference>
<dbReference type="FunFam" id="3.30.300.30:FF:000008">
    <property type="entry name" value="2,3-dihydroxybenzoate-AMP ligase"/>
    <property type="match status" value="1"/>
</dbReference>
<dbReference type="InterPro" id="IPR025110">
    <property type="entry name" value="AMP-bd_C"/>
</dbReference>
<comment type="similarity">
    <text evidence="1">Belongs to the ATP-dependent AMP-binding enzyme family.</text>
</comment>
<proteinExistence type="inferred from homology"/>
<dbReference type="InterPro" id="IPR000873">
    <property type="entry name" value="AMP-dep_synth/lig_dom"/>
</dbReference>
<evidence type="ECO:0000256" key="2">
    <source>
        <dbReference type="ARBA" id="ARBA00022598"/>
    </source>
</evidence>
<organism evidence="8">
    <name type="scientific">freshwater metagenome</name>
    <dbReference type="NCBI Taxonomy" id="449393"/>
    <lineage>
        <taxon>unclassified sequences</taxon>
        <taxon>metagenomes</taxon>
        <taxon>ecological metagenomes</taxon>
    </lineage>
</organism>
<dbReference type="Gene3D" id="3.30.300.30">
    <property type="match status" value="1"/>
</dbReference>